<evidence type="ECO:0000259" key="2">
    <source>
        <dbReference type="PROSITE" id="PS00028"/>
    </source>
</evidence>
<name>A0A8S3IJ58_9BILA</name>
<evidence type="ECO:0000256" key="1">
    <source>
        <dbReference type="SAM" id="MobiDB-lite"/>
    </source>
</evidence>
<evidence type="ECO:0000313" key="4">
    <source>
        <dbReference type="Proteomes" id="UP000681720"/>
    </source>
</evidence>
<accession>A0A8S3IJ58</accession>
<feature type="domain" description="C2H2-type" evidence="2">
    <location>
        <begin position="57"/>
        <end position="77"/>
    </location>
</feature>
<sequence>PYGVRMAEKDYQKGQFYGSLFQRIQFHGVVIENTQNEMLPFDYCCSSVKKEIRKRICKICNQYIPSAYRMKNHYRIHAQHYEDFDHDQDDTLPSTQPTDTTNTNENQTTSAPPVFKAEMLDWLRSDFDDFDLGPAPTQLASDRVTRSMKKLNVEEKEEDNNQDWVHVE</sequence>
<proteinExistence type="predicted"/>
<dbReference type="PROSITE" id="PS00028">
    <property type="entry name" value="ZINC_FINGER_C2H2_1"/>
    <property type="match status" value="1"/>
</dbReference>
<gene>
    <name evidence="3" type="ORF">GIL414_LOCUS75901</name>
</gene>
<dbReference type="AlphaFoldDB" id="A0A8S3IJ58"/>
<feature type="compositionally biased region" description="Low complexity" evidence="1">
    <location>
        <begin position="91"/>
        <end position="110"/>
    </location>
</feature>
<feature type="region of interest" description="Disordered" evidence="1">
    <location>
        <begin position="84"/>
        <end position="111"/>
    </location>
</feature>
<comment type="caution">
    <text evidence="3">The sequence shown here is derived from an EMBL/GenBank/DDBJ whole genome shotgun (WGS) entry which is preliminary data.</text>
</comment>
<reference evidence="3" key="1">
    <citation type="submission" date="2021-02" db="EMBL/GenBank/DDBJ databases">
        <authorList>
            <person name="Nowell W R."/>
        </authorList>
    </citation>
    <scope>NUCLEOTIDE SEQUENCE</scope>
</reference>
<evidence type="ECO:0000313" key="3">
    <source>
        <dbReference type="EMBL" id="CAF5198908.1"/>
    </source>
</evidence>
<feature type="non-terminal residue" evidence="3">
    <location>
        <position position="1"/>
    </location>
</feature>
<protein>
    <recommendedName>
        <fullName evidence="2">C2H2-type domain-containing protein</fullName>
    </recommendedName>
</protein>
<dbReference type="InterPro" id="IPR013087">
    <property type="entry name" value="Znf_C2H2_type"/>
</dbReference>
<dbReference type="Proteomes" id="UP000681720">
    <property type="component" value="Unassembled WGS sequence"/>
</dbReference>
<organism evidence="3 4">
    <name type="scientific">Rotaria magnacalcarata</name>
    <dbReference type="NCBI Taxonomy" id="392030"/>
    <lineage>
        <taxon>Eukaryota</taxon>
        <taxon>Metazoa</taxon>
        <taxon>Spiralia</taxon>
        <taxon>Gnathifera</taxon>
        <taxon>Rotifera</taxon>
        <taxon>Eurotatoria</taxon>
        <taxon>Bdelloidea</taxon>
        <taxon>Philodinida</taxon>
        <taxon>Philodinidae</taxon>
        <taxon>Rotaria</taxon>
    </lineage>
</organism>
<dbReference type="EMBL" id="CAJOBJ010344133">
    <property type="protein sequence ID" value="CAF5198908.1"/>
    <property type="molecule type" value="Genomic_DNA"/>
</dbReference>